<evidence type="ECO:0000256" key="1">
    <source>
        <dbReference type="ARBA" id="ARBA00022555"/>
    </source>
</evidence>
<keyword evidence="1 10" id="KW-0820">tRNA-binding</keyword>
<dbReference type="RefSeq" id="XP_018335263.1">
    <property type="nucleotide sequence ID" value="XM_018479761.2"/>
</dbReference>
<evidence type="ECO:0000256" key="4">
    <source>
        <dbReference type="ARBA" id="ARBA00022691"/>
    </source>
</evidence>
<dbReference type="InterPro" id="IPR042296">
    <property type="entry name" value="tRNA_met_Trm1_C"/>
</dbReference>
<reference evidence="12 13" key="1">
    <citation type="submission" date="2025-04" db="UniProtKB">
        <authorList>
            <consortium name="RefSeq"/>
        </authorList>
    </citation>
    <scope>IDENTIFICATION</scope>
    <source>
        <tissue evidence="12 13">Entire body</tissue>
    </source>
</reference>
<protein>
    <recommendedName>
        <fullName evidence="9 10">tRNA (guanine(26)-N(2))-dimethyltransferase</fullName>
        <ecNumber evidence="7 10">2.1.1.216</ecNumber>
    </recommendedName>
</protein>
<dbReference type="SUPFAM" id="SSF53335">
    <property type="entry name" value="S-adenosyl-L-methionine-dependent methyltransferases"/>
    <property type="match status" value="1"/>
</dbReference>
<accession>A0A1W4XGL0</accession>
<dbReference type="Gene3D" id="3.30.56.70">
    <property type="entry name" value="N2,N2-dimethylguanosine tRNA methyltransferase, C-terminal domain"/>
    <property type="match status" value="1"/>
</dbReference>
<dbReference type="PANTHER" id="PTHR10631:SF3">
    <property type="entry name" value="TRNA (GUANINE(26)-N(2))-DIMETHYLTRANSFERASE"/>
    <property type="match status" value="1"/>
</dbReference>
<evidence type="ECO:0000256" key="8">
    <source>
        <dbReference type="ARBA" id="ARBA00051897"/>
    </source>
</evidence>
<name>A0A1W4XGL0_AGRPL</name>
<dbReference type="Proteomes" id="UP000192223">
    <property type="component" value="Unplaced"/>
</dbReference>
<proteinExistence type="inferred from homology"/>
<dbReference type="GO" id="GO:0000049">
    <property type="term" value="F:tRNA binding"/>
    <property type="evidence" value="ECO:0007669"/>
    <property type="project" value="UniProtKB-UniRule"/>
</dbReference>
<comment type="similarity">
    <text evidence="10">Belongs to the class I-like SAM-binding methyltransferase superfamily. Trm1 family.</text>
</comment>
<keyword evidence="4 10" id="KW-0949">S-adenosyl-L-methionine</keyword>
<dbReference type="Pfam" id="PF02005">
    <property type="entry name" value="TRM"/>
    <property type="match status" value="1"/>
</dbReference>
<dbReference type="GeneID" id="108744139"/>
<organism evidence="11 12">
    <name type="scientific">Agrilus planipennis</name>
    <name type="common">Emerald ash borer</name>
    <name type="synonym">Agrilus marcopoli</name>
    <dbReference type="NCBI Taxonomy" id="224129"/>
    <lineage>
        <taxon>Eukaryota</taxon>
        <taxon>Metazoa</taxon>
        <taxon>Ecdysozoa</taxon>
        <taxon>Arthropoda</taxon>
        <taxon>Hexapoda</taxon>
        <taxon>Insecta</taxon>
        <taxon>Pterygota</taxon>
        <taxon>Neoptera</taxon>
        <taxon>Endopterygota</taxon>
        <taxon>Coleoptera</taxon>
        <taxon>Polyphaga</taxon>
        <taxon>Elateriformia</taxon>
        <taxon>Buprestoidea</taxon>
        <taxon>Buprestidae</taxon>
        <taxon>Agrilinae</taxon>
        <taxon>Agrilus</taxon>
    </lineage>
</organism>
<evidence type="ECO:0000256" key="7">
    <source>
        <dbReference type="ARBA" id="ARBA00039099"/>
    </source>
</evidence>
<keyword evidence="5 10" id="KW-0819">tRNA processing</keyword>
<dbReference type="EC" id="2.1.1.216" evidence="7 10"/>
<evidence type="ECO:0000256" key="3">
    <source>
        <dbReference type="ARBA" id="ARBA00022679"/>
    </source>
</evidence>
<evidence type="ECO:0000256" key="6">
    <source>
        <dbReference type="ARBA" id="ARBA00022884"/>
    </source>
</evidence>
<gene>
    <name evidence="12 13" type="primary">LOC108744139</name>
</gene>
<dbReference type="STRING" id="224129.A0A1W4XGL0"/>
<evidence type="ECO:0000256" key="5">
    <source>
        <dbReference type="ARBA" id="ARBA00022694"/>
    </source>
</evidence>
<dbReference type="GO" id="GO:0160104">
    <property type="term" value="F:tRNA (guanine(26)-N2)-dimethyltransferase activity"/>
    <property type="evidence" value="ECO:0007669"/>
    <property type="project" value="UniProtKB-UniRule"/>
</dbReference>
<keyword evidence="3 10" id="KW-0808">Transferase</keyword>
<dbReference type="InterPro" id="IPR002905">
    <property type="entry name" value="Trm1"/>
</dbReference>
<dbReference type="OrthoDB" id="6349953at2759"/>
<evidence type="ECO:0000256" key="9">
    <source>
        <dbReference type="ARBA" id="ARBA00074266"/>
    </source>
</evidence>
<keyword evidence="2 10" id="KW-0489">Methyltransferase</keyword>
<dbReference type="AlphaFoldDB" id="A0A1W4XGL0"/>
<evidence type="ECO:0000313" key="11">
    <source>
        <dbReference type="Proteomes" id="UP000192223"/>
    </source>
</evidence>
<dbReference type="GO" id="GO:0002940">
    <property type="term" value="P:tRNA N2-guanine methylation"/>
    <property type="evidence" value="ECO:0007669"/>
    <property type="project" value="TreeGrafter"/>
</dbReference>
<dbReference type="GO" id="GO:0005634">
    <property type="term" value="C:nucleus"/>
    <property type="evidence" value="ECO:0007669"/>
    <property type="project" value="TreeGrafter"/>
</dbReference>
<dbReference type="PROSITE" id="PS51626">
    <property type="entry name" value="SAM_MT_TRM1"/>
    <property type="match status" value="1"/>
</dbReference>
<dbReference type="Gene3D" id="3.40.50.150">
    <property type="entry name" value="Vaccinia Virus protein VP39"/>
    <property type="match status" value="1"/>
</dbReference>
<dbReference type="RefSeq" id="XP_018335261.1">
    <property type="nucleotide sequence ID" value="XM_018479759.2"/>
</dbReference>
<evidence type="ECO:0000256" key="10">
    <source>
        <dbReference type="PROSITE-ProRule" id="PRU00958"/>
    </source>
</evidence>
<evidence type="ECO:0000313" key="13">
    <source>
        <dbReference type="RefSeq" id="XP_018335263.1"/>
    </source>
</evidence>
<dbReference type="InterPro" id="IPR029063">
    <property type="entry name" value="SAM-dependent_MTases_sf"/>
</dbReference>
<dbReference type="FunFam" id="3.30.56.70:FF:000001">
    <property type="entry name" value="tRNA (guanine(26)-N(2))-dimethyltransferase"/>
    <property type="match status" value="1"/>
</dbReference>
<dbReference type="FunFam" id="3.40.50.150:FF:000051">
    <property type="entry name" value="tRNA (guanine(26)-N(2))-dimethyltransferase"/>
    <property type="match status" value="1"/>
</dbReference>
<sequence length="514" mass="57351">MKKSEEINQENEERIKEGTASITTFGSVFYNPVQEFNRDLSISVINVYIQQILNTKNSITKEGNPSLVENKSEVEPDITILEALAASGLRSIRYARELDGNKKIIANDISKKAVESMESNINGNNVANIVETSHSDAILLMHKHKQKGKQFDIIDLDPYGCPSIFLDSAVQAVKDNGLLLVTATDMAILAGNSPETCYAKYGSVSLKIKSCHEMALRILLQCIESHANRYGRYIEPVLSLSADFYIRVFVKVFSGANKCKRTTSKLSMVYHCTGCGTFVLQPLGEIRTNNKNEQVKFGLPTVSVAMPLCNHCGQRYHMGGPIWSAPIHSSEFVKQVLDSASDKLKTYKRIQGVLSVVLEEISDSPLYFTLEKLAGTLHVETPPMMAIRSAILNAGYQVSFTHTNKTGIKTNAPATVIWDIMRCWEAKHPSKKKNIEGSVAQRILLTSPAKMHSFDIRNDANPMSRRMGYVRFQENPLPYWGPGTRATAMIGEYKMAKSKQNQGKRKRDNSEENK</sequence>
<dbReference type="NCBIfam" id="TIGR00308">
    <property type="entry name" value="TRM1"/>
    <property type="match status" value="1"/>
</dbReference>
<keyword evidence="11" id="KW-1185">Reference proteome</keyword>
<comment type="catalytic activity">
    <reaction evidence="8 10">
        <text>guanosine(26) in tRNA + 2 S-adenosyl-L-methionine = N(2)-dimethylguanosine(26) in tRNA + 2 S-adenosyl-L-homocysteine + 2 H(+)</text>
        <dbReference type="Rhea" id="RHEA:43140"/>
        <dbReference type="Rhea" id="RHEA-COMP:10359"/>
        <dbReference type="Rhea" id="RHEA-COMP:10360"/>
        <dbReference type="ChEBI" id="CHEBI:15378"/>
        <dbReference type="ChEBI" id="CHEBI:57856"/>
        <dbReference type="ChEBI" id="CHEBI:59789"/>
        <dbReference type="ChEBI" id="CHEBI:74269"/>
        <dbReference type="ChEBI" id="CHEBI:74513"/>
        <dbReference type="EC" id="2.1.1.216"/>
    </reaction>
</comment>
<evidence type="ECO:0000256" key="2">
    <source>
        <dbReference type="ARBA" id="ARBA00022603"/>
    </source>
</evidence>
<dbReference type="KEGG" id="apln:108744139"/>
<dbReference type="PANTHER" id="PTHR10631">
    <property type="entry name" value="N 2 ,N 2 -DIMETHYLGUANOSINE TRNA METHYLTRANSFERASE"/>
    <property type="match status" value="1"/>
</dbReference>
<keyword evidence="6 10" id="KW-0694">RNA-binding</keyword>
<evidence type="ECO:0000313" key="12">
    <source>
        <dbReference type="RefSeq" id="XP_018335261.1"/>
    </source>
</evidence>